<evidence type="ECO:0000256" key="4">
    <source>
        <dbReference type="ARBA" id="ARBA00023235"/>
    </source>
</evidence>
<evidence type="ECO:0000256" key="1">
    <source>
        <dbReference type="ARBA" id="ARBA00001096"/>
    </source>
</evidence>
<feature type="coiled-coil region" evidence="5">
    <location>
        <begin position="938"/>
        <end position="972"/>
    </location>
</feature>
<dbReference type="InterPro" id="IPR014718">
    <property type="entry name" value="GH-type_carb-bd"/>
</dbReference>
<dbReference type="PANTHER" id="PTHR11122">
    <property type="entry name" value="APOSPORY-ASSOCIATED PROTEIN C-RELATED"/>
    <property type="match status" value="1"/>
</dbReference>
<gene>
    <name evidence="7" type="ORF">P3T76_007685</name>
</gene>
<keyword evidence="4" id="KW-0413">Isomerase</keyword>
<dbReference type="GO" id="GO:0030246">
    <property type="term" value="F:carbohydrate binding"/>
    <property type="evidence" value="ECO:0007669"/>
    <property type="project" value="InterPro"/>
</dbReference>
<evidence type="ECO:0000256" key="3">
    <source>
        <dbReference type="ARBA" id="ARBA00012083"/>
    </source>
</evidence>
<keyword evidence="5" id="KW-0175">Coiled coil</keyword>
<name>A0AAD9GLK2_9STRA</name>
<keyword evidence="8" id="KW-1185">Reference proteome</keyword>
<feature type="coiled-coil region" evidence="5">
    <location>
        <begin position="1004"/>
        <end position="1084"/>
    </location>
</feature>
<protein>
    <recommendedName>
        <fullName evidence="3">glucose-6-phosphate 1-epimerase</fullName>
        <ecNumber evidence="3">5.1.3.15</ecNumber>
    </recommendedName>
</protein>
<comment type="similarity">
    <text evidence="2">Belongs to the glucose-6-phosphate 1-epimerase family.</text>
</comment>
<dbReference type="GO" id="GO:0005975">
    <property type="term" value="P:carbohydrate metabolic process"/>
    <property type="evidence" value="ECO:0007669"/>
    <property type="project" value="InterPro"/>
</dbReference>
<dbReference type="InterPro" id="IPR011013">
    <property type="entry name" value="Gal_mutarotase_sf_dom"/>
</dbReference>
<reference evidence="7" key="1">
    <citation type="submission" date="2023-08" db="EMBL/GenBank/DDBJ databases">
        <title>Reference Genome Resource for the Citrus Pathogen Phytophthora citrophthora.</title>
        <authorList>
            <person name="Moller H."/>
            <person name="Coetzee B."/>
            <person name="Rose L.J."/>
            <person name="Van Niekerk J.M."/>
        </authorList>
    </citation>
    <scope>NUCLEOTIDE SEQUENCE</scope>
    <source>
        <strain evidence="7">STE-U-9442</strain>
    </source>
</reference>
<dbReference type="Proteomes" id="UP001259832">
    <property type="component" value="Unassembled WGS sequence"/>
</dbReference>
<comment type="catalytic activity">
    <reaction evidence="1">
        <text>alpha-D-glucose 6-phosphate = beta-D-glucose 6-phosphate</text>
        <dbReference type="Rhea" id="RHEA:16249"/>
        <dbReference type="ChEBI" id="CHEBI:58225"/>
        <dbReference type="ChEBI" id="CHEBI:58247"/>
        <dbReference type="EC" id="5.1.3.15"/>
    </reaction>
</comment>
<dbReference type="GO" id="GO:0047938">
    <property type="term" value="F:glucose-6-phosphate 1-epimerase activity"/>
    <property type="evidence" value="ECO:0007669"/>
    <property type="project" value="UniProtKB-EC"/>
</dbReference>
<sequence length="1419" mass="156864">MLVEQATVQPPYTMVNAFIFKTVALVSTLLASATAADLETVKLSHPYGSSAEVFLFGAHVKSFKAAMDPKLDILFMSNESYMDGVNPIRGGIPVVFPNFGSAKGFPSHGFARITNWTLASHEDSKDEKSPSVAIFTMASSDSTRKMWPVDFELEYEVKLHANQLETALRVHNTHTEQIDFHALLHNYLWVDDARNKGVQVTGLKGVEYYDKVAKVNATETREYIDFANQTDNVYSNAPNKLSAIIKGVNAVDRTVTIEKAGFISDSASQKQSQNVETETDAVVWNPWADRAKAMDDFGDEEYKNMVAVEPGRVSVKQVLPAGKTYTLQESIMVTTLMALPMGMQLVSALDNTKIKALSPVRGSEEEDSASDHVRRALLLPLESDEALDVDMDIDVDVFRPSAMLDAQLSDAFGESELYYGSSFQPDLGDAEEDIEQLLCGSEELQSHHQHQTAPGQGCQCRNFAIKANRVQTQQERVAGSMAGRDQRKVLSHTFGKRLQGFGFGEGAVMDQSQQQDFDMDGRCTPVFEVKKETFNVKNPFVAIKQEAVPTTPERVQKSHSLEQDQIYNSPLHRSQSLSAVSSPLSTTSFVSLESMMSTPLSTTSRSTAHPEMPVMMRSLSPADELEKMAASGSKTTMPKMNMLRGNFQVSPGHDSAPLVKPTAVLPPPYLRGGRDSPEKRRAHSKTFNSFAQSLSFSFSNESSGLFSDCCLEEAKALQAPMNSTPRVVATAVVFLRPLRYMFDVEADVDIVPEEGSATLLHFDTVRVHLRAATQPPLMERDELLNGFLRAEAPIYSNAVSHEKHNFKESKEICDDCDSEEGERELSSFRGTYIWILVRLQPLGKGTTLIPDAKDTKETIRVQYQVSPTSESFCLPLDHTNVVKVLVTDELIDQVNKNLLQFNFLSVPLSSPDPLPTKEVEVKATVPSTPSINYNESALAASEASAAEEIRRRQQVEAELAEAKSAAQAKDRERLDAQIQAKQDAQRAQELELARNEQVHARFLLEQELASREQQNQELLRVRKQLEDQLEATNESAQRFQINISSTDQALEMLKQRAISDAKEREELQRRLRALEEEKLALQNKSRACTPFTTQLSAKRTMPTFQSIVVNAALAACLLASNAQAELPTAKLTHPSGSNAEVFLFGAHVKSFRAAQDPTRDVIFLSKHSYLDGVNPIMGGIPVVFPNFGSAKGLPGHGFARVTNWTLASNEAASDENSPSVATFTMAANDKTRKMWPVEFELEYKVTLTANQLETALIVHNTHTEQIDFHALLHNYIYVDDVRNGNTKVGGLSGLEFFDKVAQANKTQTDPELSITAETDSIYYNAPSTLTVSSKGVNAADRTITIEKSGFIGTEAAETKQDTDAVIWNPWVERSKTFKDFGAEEYINMLAVEPGRVSEKQALPAGQTYTLHQAIAVAEA</sequence>
<dbReference type="InterPro" id="IPR025532">
    <property type="entry name" value="G6P_1-epimerase"/>
</dbReference>
<dbReference type="GO" id="GO:0005737">
    <property type="term" value="C:cytoplasm"/>
    <property type="evidence" value="ECO:0007669"/>
    <property type="project" value="TreeGrafter"/>
</dbReference>
<evidence type="ECO:0000256" key="6">
    <source>
        <dbReference type="SAM" id="MobiDB-lite"/>
    </source>
</evidence>
<evidence type="ECO:0000313" key="8">
    <source>
        <dbReference type="Proteomes" id="UP001259832"/>
    </source>
</evidence>
<evidence type="ECO:0000313" key="7">
    <source>
        <dbReference type="EMBL" id="KAK1940979.1"/>
    </source>
</evidence>
<dbReference type="Pfam" id="PF01263">
    <property type="entry name" value="Aldose_epim"/>
    <property type="match status" value="2"/>
</dbReference>
<evidence type="ECO:0000256" key="5">
    <source>
        <dbReference type="SAM" id="Coils"/>
    </source>
</evidence>
<organism evidence="7 8">
    <name type="scientific">Phytophthora citrophthora</name>
    <dbReference type="NCBI Taxonomy" id="4793"/>
    <lineage>
        <taxon>Eukaryota</taxon>
        <taxon>Sar</taxon>
        <taxon>Stramenopiles</taxon>
        <taxon>Oomycota</taxon>
        <taxon>Peronosporomycetes</taxon>
        <taxon>Peronosporales</taxon>
        <taxon>Peronosporaceae</taxon>
        <taxon>Phytophthora</taxon>
    </lineage>
</organism>
<dbReference type="PANTHER" id="PTHR11122:SF13">
    <property type="entry name" value="GLUCOSE-6-PHOSPHATE 1-EPIMERASE"/>
    <property type="match status" value="1"/>
</dbReference>
<feature type="region of interest" description="Disordered" evidence="6">
    <location>
        <begin position="654"/>
        <end position="680"/>
    </location>
</feature>
<dbReference type="Gene3D" id="2.70.98.10">
    <property type="match status" value="2"/>
</dbReference>
<comment type="caution">
    <text evidence="7">The sequence shown here is derived from an EMBL/GenBank/DDBJ whole genome shotgun (WGS) entry which is preliminary data.</text>
</comment>
<accession>A0AAD9GLK2</accession>
<dbReference type="SUPFAM" id="SSF74650">
    <property type="entry name" value="Galactose mutarotase-like"/>
    <property type="match status" value="2"/>
</dbReference>
<dbReference type="EMBL" id="JASMQC010000013">
    <property type="protein sequence ID" value="KAK1940979.1"/>
    <property type="molecule type" value="Genomic_DNA"/>
</dbReference>
<proteinExistence type="inferred from homology"/>
<evidence type="ECO:0000256" key="2">
    <source>
        <dbReference type="ARBA" id="ARBA00005866"/>
    </source>
</evidence>
<dbReference type="CDD" id="cd09020">
    <property type="entry name" value="D-hex-6-P-epi_like"/>
    <property type="match status" value="2"/>
</dbReference>
<dbReference type="InterPro" id="IPR008183">
    <property type="entry name" value="Aldose_1/G6P_1-epimerase"/>
</dbReference>
<dbReference type="EC" id="5.1.3.15" evidence="3"/>